<sequence length="99" mass="11668">MSKNLCKYLFLWSDQRNDEISCPTSISRFPSTSRKNVLLRRMVCHFSNVSMSMKISIWFNDMECDSNLICFGKVVSNSKQNLKASKWKKPGWFLHHLFI</sequence>
<gene>
    <name evidence="1" type="ORF">CLUMA_CG011859</name>
</gene>
<evidence type="ECO:0000313" key="1">
    <source>
        <dbReference type="EMBL" id="CRK98503.1"/>
    </source>
</evidence>
<protein>
    <submittedName>
        <fullName evidence="1">CLUMA_CG011859, isoform A</fullName>
    </submittedName>
</protein>
<evidence type="ECO:0000313" key="2">
    <source>
        <dbReference type="Proteomes" id="UP000183832"/>
    </source>
</evidence>
<dbReference type="AlphaFoldDB" id="A0A1J1IE01"/>
<name>A0A1J1IE01_9DIPT</name>
<organism evidence="1 2">
    <name type="scientific">Clunio marinus</name>
    <dbReference type="NCBI Taxonomy" id="568069"/>
    <lineage>
        <taxon>Eukaryota</taxon>
        <taxon>Metazoa</taxon>
        <taxon>Ecdysozoa</taxon>
        <taxon>Arthropoda</taxon>
        <taxon>Hexapoda</taxon>
        <taxon>Insecta</taxon>
        <taxon>Pterygota</taxon>
        <taxon>Neoptera</taxon>
        <taxon>Endopterygota</taxon>
        <taxon>Diptera</taxon>
        <taxon>Nematocera</taxon>
        <taxon>Chironomoidea</taxon>
        <taxon>Chironomidae</taxon>
        <taxon>Clunio</taxon>
    </lineage>
</organism>
<reference evidence="1 2" key="1">
    <citation type="submission" date="2015-04" db="EMBL/GenBank/DDBJ databases">
        <authorList>
            <person name="Syromyatnikov M.Y."/>
            <person name="Popov V.N."/>
        </authorList>
    </citation>
    <scope>NUCLEOTIDE SEQUENCE [LARGE SCALE GENOMIC DNA]</scope>
</reference>
<accession>A0A1J1IE01</accession>
<dbReference type="EMBL" id="CVRI01000047">
    <property type="protein sequence ID" value="CRK98503.1"/>
    <property type="molecule type" value="Genomic_DNA"/>
</dbReference>
<proteinExistence type="predicted"/>
<keyword evidence="2" id="KW-1185">Reference proteome</keyword>
<dbReference type="Proteomes" id="UP000183832">
    <property type="component" value="Unassembled WGS sequence"/>
</dbReference>